<dbReference type="Proteomes" id="UP000691718">
    <property type="component" value="Unassembled WGS sequence"/>
</dbReference>
<evidence type="ECO:0000313" key="2">
    <source>
        <dbReference type="EMBL" id="CAG5053907.1"/>
    </source>
</evidence>
<dbReference type="AlphaFoldDB" id="A0A8S3YAK0"/>
<protein>
    <submittedName>
        <fullName evidence="2">(apollo) hypothetical protein</fullName>
    </submittedName>
</protein>
<accession>A0A8S3YAK0</accession>
<sequence length="71" mass="8469">MARKLVILYLCFITLCHGVNSFIIPTQRPTATTTRAREKLDLREEIITNEKKISNLTRQISEDYRKYRIRQ</sequence>
<organism evidence="2 3">
    <name type="scientific">Parnassius apollo</name>
    <name type="common">Apollo butterfly</name>
    <name type="synonym">Papilio apollo</name>
    <dbReference type="NCBI Taxonomy" id="110799"/>
    <lineage>
        <taxon>Eukaryota</taxon>
        <taxon>Metazoa</taxon>
        <taxon>Ecdysozoa</taxon>
        <taxon>Arthropoda</taxon>
        <taxon>Hexapoda</taxon>
        <taxon>Insecta</taxon>
        <taxon>Pterygota</taxon>
        <taxon>Neoptera</taxon>
        <taxon>Endopterygota</taxon>
        <taxon>Lepidoptera</taxon>
        <taxon>Glossata</taxon>
        <taxon>Ditrysia</taxon>
        <taxon>Papilionoidea</taxon>
        <taxon>Papilionidae</taxon>
        <taxon>Parnassiinae</taxon>
        <taxon>Parnassini</taxon>
        <taxon>Parnassius</taxon>
        <taxon>Parnassius</taxon>
    </lineage>
</organism>
<keyword evidence="3" id="KW-1185">Reference proteome</keyword>
<evidence type="ECO:0000313" key="3">
    <source>
        <dbReference type="Proteomes" id="UP000691718"/>
    </source>
</evidence>
<keyword evidence="1" id="KW-0732">Signal</keyword>
<feature type="signal peptide" evidence="1">
    <location>
        <begin position="1"/>
        <end position="21"/>
    </location>
</feature>
<proteinExistence type="predicted"/>
<evidence type="ECO:0000256" key="1">
    <source>
        <dbReference type="SAM" id="SignalP"/>
    </source>
</evidence>
<feature type="chain" id="PRO_5035888833" evidence="1">
    <location>
        <begin position="22"/>
        <end position="71"/>
    </location>
</feature>
<comment type="caution">
    <text evidence="2">The sequence shown here is derived from an EMBL/GenBank/DDBJ whole genome shotgun (WGS) entry which is preliminary data.</text>
</comment>
<reference evidence="2" key="1">
    <citation type="submission" date="2021-04" db="EMBL/GenBank/DDBJ databases">
        <authorList>
            <person name="Tunstrom K."/>
        </authorList>
    </citation>
    <scope>NUCLEOTIDE SEQUENCE</scope>
</reference>
<dbReference type="EMBL" id="CAJQZP010001558">
    <property type="protein sequence ID" value="CAG5053907.1"/>
    <property type="molecule type" value="Genomic_DNA"/>
</dbReference>
<name>A0A8S3YAK0_PARAO</name>
<gene>
    <name evidence="2" type="ORF">PAPOLLO_LOCUS25777</name>
</gene>